<reference evidence="2" key="2">
    <citation type="journal article" date="2023" name="Int. J. Mol. Sci.">
        <title>De Novo Assembly and Annotation of 11 Diverse Shrub Willow (Salix) Genomes Reveals Novel Gene Organization in Sex-Linked Regions.</title>
        <authorList>
            <person name="Hyden B."/>
            <person name="Feng K."/>
            <person name="Yates T.B."/>
            <person name="Jawdy S."/>
            <person name="Cereghino C."/>
            <person name="Smart L.B."/>
            <person name="Muchero W."/>
        </authorList>
    </citation>
    <scope>NUCLEOTIDE SEQUENCE</scope>
    <source>
        <tissue evidence="2">Shoot tip</tissue>
    </source>
</reference>
<keyword evidence="3" id="KW-1185">Reference proteome</keyword>
<evidence type="ECO:0000313" key="3">
    <source>
        <dbReference type="Proteomes" id="UP001151532"/>
    </source>
</evidence>
<reference evidence="2" key="1">
    <citation type="submission" date="2022-11" db="EMBL/GenBank/DDBJ databases">
        <authorList>
            <person name="Hyden B.L."/>
            <person name="Feng K."/>
            <person name="Yates T."/>
            <person name="Jawdy S."/>
            <person name="Smart L.B."/>
            <person name="Muchero W."/>
        </authorList>
    </citation>
    <scope>NUCLEOTIDE SEQUENCE</scope>
    <source>
        <tissue evidence="2">Shoot tip</tissue>
    </source>
</reference>
<keyword evidence="1" id="KW-0732">Signal</keyword>
<accession>A0A9Q0WCW2</accession>
<dbReference type="Proteomes" id="UP001151532">
    <property type="component" value="Chromosome 13"/>
</dbReference>
<gene>
    <name evidence="2" type="ORF">OIU79_024033</name>
</gene>
<evidence type="ECO:0000313" key="2">
    <source>
        <dbReference type="EMBL" id="KAJ6763403.1"/>
    </source>
</evidence>
<organism evidence="2 3">
    <name type="scientific">Salix purpurea</name>
    <name type="common">Purple osier willow</name>
    <dbReference type="NCBI Taxonomy" id="77065"/>
    <lineage>
        <taxon>Eukaryota</taxon>
        <taxon>Viridiplantae</taxon>
        <taxon>Streptophyta</taxon>
        <taxon>Embryophyta</taxon>
        <taxon>Tracheophyta</taxon>
        <taxon>Spermatophyta</taxon>
        <taxon>Magnoliopsida</taxon>
        <taxon>eudicotyledons</taxon>
        <taxon>Gunneridae</taxon>
        <taxon>Pentapetalae</taxon>
        <taxon>rosids</taxon>
        <taxon>fabids</taxon>
        <taxon>Malpighiales</taxon>
        <taxon>Salicaceae</taxon>
        <taxon>Saliceae</taxon>
        <taxon>Salix</taxon>
    </lineage>
</organism>
<feature type="chain" id="PRO_5040171153" evidence="1">
    <location>
        <begin position="22"/>
        <end position="63"/>
    </location>
</feature>
<sequence length="63" mass="7319">MELFGQFKMLLCRLMLRYSLGFCLEILKEQNGVFCLRGGFHCEVSLLSPGEILIDACYYPMYN</sequence>
<comment type="caution">
    <text evidence="2">The sequence shown here is derived from an EMBL/GenBank/DDBJ whole genome shotgun (WGS) entry which is preliminary data.</text>
</comment>
<protein>
    <submittedName>
        <fullName evidence="2">Uncharacterized protein</fullName>
    </submittedName>
</protein>
<dbReference type="EMBL" id="JAPFFK010000005">
    <property type="protein sequence ID" value="KAJ6763403.1"/>
    <property type="molecule type" value="Genomic_DNA"/>
</dbReference>
<proteinExistence type="predicted"/>
<dbReference type="AlphaFoldDB" id="A0A9Q0WCW2"/>
<evidence type="ECO:0000256" key="1">
    <source>
        <dbReference type="SAM" id="SignalP"/>
    </source>
</evidence>
<feature type="signal peptide" evidence="1">
    <location>
        <begin position="1"/>
        <end position="21"/>
    </location>
</feature>
<name>A0A9Q0WCW2_SALPP</name>